<comment type="subcellular location">
    <subcellularLocation>
        <location evidence="1">Nucleus</location>
    </subcellularLocation>
</comment>
<dbReference type="AlphaFoldDB" id="T2M9W5"/>
<feature type="compositionally biased region" description="Low complexity" evidence="5">
    <location>
        <begin position="411"/>
        <end position="427"/>
    </location>
</feature>
<evidence type="ECO:0000256" key="5">
    <source>
        <dbReference type="SAM" id="MobiDB-lite"/>
    </source>
</evidence>
<feature type="region of interest" description="Disordered" evidence="5">
    <location>
        <begin position="368"/>
        <end position="427"/>
    </location>
</feature>
<dbReference type="GO" id="GO:0016593">
    <property type="term" value="C:Cdc73/Paf1 complex"/>
    <property type="evidence" value="ECO:0007669"/>
    <property type="project" value="InterPro"/>
</dbReference>
<dbReference type="InterPro" id="IPR007133">
    <property type="entry name" value="RNA_pol_II-assoc_Paf1"/>
</dbReference>
<dbReference type="PANTHER" id="PTHR23188">
    <property type="entry name" value="RNA POLYMERASE II-ASSOCIATED FACTOR 1 HOMOLOG"/>
    <property type="match status" value="1"/>
</dbReference>
<accession>T2M9W5</accession>
<keyword evidence="4" id="KW-0539">Nucleus</keyword>
<dbReference type="GO" id="GO:0000993">
    <property type="term" value="F:RNA polymerase II complex binding"/>
    <property type="evidence" value="ECO:0007669"/>
    <property type="project" value="TreeGrafter"/>
</dbReference>
<reference evidence="6" key="1">
    <citation type="journal article" date="2013" name="Genome Biol. Evol.">
        <title>Punctuated emergences of genetic and phenotypic innovations in eumetazoan, bilaterian, euteleostome, and hominidae ancestors.</title>
        <authorList>
            <person name="Wenger Y."/>
            <person name="Galliot B."/>
        </authorList>
    </citation>
    <scope>NUCLEOTIDE SEQUENCE</scope>
    <source>
        <tissue evidence="6">Whole animals</tissue>
    </source>
</reference>
<organism evidence="6">
    <name type="scientific">Hydra vulgaris</name>
    <name type="common">Hydra</name>
    <name type="synonym">Hydra attenuata</name>
    <dbReference type="NCBI Taxonomy" id="6087"/>
    <lineage>
        <taxon>Eukaryota</taxon>
        <taxon>Metazoa</taxon>
        <taxon>Cnidaria</taxon>
        <taxon>Hydrozoa</taxon>
        <taxon>Hydroidolina</taxon>
        <taxon>Anthoathecata</taxon>
        <taxon>Aplanulata</taxon>
        <taxon>Hydridae</taxon>
        <taxon>Hydra</taxon>
    </lineage>
</organism>
<protein>
    <recommendedName>
        <fullName evidence="3">RNA polymerase II-associated factor 1 homolog</fullName>
    </recommendedName>
</protein>
<sequence length="427" mass="49197">MPPVIQNAPVSRKDPDKGKEGFVCNVKYTNVLPDIPFDGKFISYPFEANRFIEYKPTSLERNYKNELLTEPDLGVSIDLINPETYDIDMNVELDPEDEKLLEEDHIPQADQKRHQQHTKTVSWLRKTEYISTEYNRFQTSSEMAETKVGYSSKKQSKLDIDLYKDRESQIEAIEASFEAAKKPITCHDTNARIKPVEILPVFPDFQFWHMPCAHVIFDTEPTPRGKTVPATVEQMSLGMIRGMEDESGDQFVAYFLPSDLTLKKKKQELDNNEQPNPDEEYEYKLAREYNWNVKNKAIKGFEENYFFVFRENEGVFYNELQTRVRLNKRRGRGGAGGISSSVSKLIVKNREPTENEVRLQNARLVQLENLAPDDDDEEVAEEEQAEDNKNEQSKQPEKTSSEQPSKEENNSDSASDLFGSSSSEDED</sequence>
<dbReference type="Pfam" id="PF03985">
    <property type="entry name" value="Paf1"/>
    <property type="match status" value="1"/>
</dbReference>
<evidence type="ECO:0000256" key="3">
    <source>
        <dbReference type="ARBA" id="ARBA00020462"/>
    </source>
</evidence>
<name>T2M9W5_HYDVU</name>
<feature type="compositionally biased region" description="Acidic residues" evidence="5">
    <location>
        <begin position="371"/>
        <end position="385"/>
    </location>
</feature>
<evidence type="ECO:0000256" key="4">
    <source>
        <dbReference type="ARBA" id="ARBA00023242"/>
    </source>
</evidence>
<dbReference type="GO" id="GO:0003682">
    <property type="term" value="F:chromatin binding"/>
    <property type="evidence" value="ECO:0007669"/>
    <property type="project" value="TreeGrafter"/>
</dbReference>
<dbReference type="OrthoDB" id="10260285at2759"/>
<dbReference type="EMBL" id="HAAD01002505">
    <property type="protein sequence ID" value="CDG68737.1"/>
    <property type="molecule type" value="mRNA"/>
</dbReference>
<dbReference type="KEGG" id="hmg:100197910"/>
<dbReference type="PANTHER" id="PTHR23188:SF12">
    <property type="entry name" value="RNA POLYMERASE II-ASSOCIATED FACTOR 1 HOMOLOG"/>
    <property type="match status" value="1"/>
</dbReference>
<dbReference type="GO" id="GO:0006368">
    <property type="term" value="P:transcription elongation by RNA polymerase II"/>
    <property type="evidence" value="ECO:0007669"/>
    <property type="project" value="InterPro"/>
</dbReference>
<evidence type="ECO:0000313" key="6">
    <source>
        <dbReference type="EMBL" id="CDG68737.1"/>
    </source>
</evidence>
<proteinExistence type="evidence at transcript level"/>
<evidence type="ECO:0000256" key="2">
    <source>
        <dbReference type="ARBA" id="ARBA00007560"/>
    </source>
</evidence>
<evidence type="ECO:0000256" key="1">
    <source>
        <dbReference type="ARBA" id="ARBA00004123"/>
    </source>
</evidence>
<feature type="compositionally biased region" description="Basic and acidic residues" evidence="5">
    <location>
        <begin position="386"/>
        <end position="409"/>
    </location>
</feature>
<gene>
    <name evidence="6" type="primary">PAF1</name>
</gene>
<dbReference type="OMA" id="YQADPMS"/>
<comment type="similarity">
    <text evidence="2">Belongs to the PAF1 family.</text>
</comment>